<evidence type="ECO:0000313" key="8">
    <source>
        <dbReference type="Proteomes" id="UP001634394"/>
    </source>
</evidence>
<name>A0ABD3WQ95_SINWO</name>
<dbReference type="Proteomes" id="UP001634394">
    <property type="component" value="Unassembled WGS sequence"/>
</dbReference>
<evidence type="ECO:0000256" key="4">
    <source>
        <dbReference type="ARBA" id="ARBA00022989"/>
    </source>
</evidence>
<evidence type="ECO:0000256" key="1">
    <source>
        <dbReference type="ARBA" id="ARBA00004141"/>
    </source>
</evidence>
<gene>
    <name evidence="7" type="ORF">ACJMK2_034013</name>
</gene>
<keyword evidence="4 6" id="KW-1133">Transmembrane helix</keyword>
<dbReference type="InterPro" id="IPR008564">
    <property type="entry name" value="TVP23-like"/>
</dbReference>
<dbReference type="Pfam" id="PF05832">
    <property type="entry name" value="DUF846"/>
    <property type="match status" value="1"/>
</dbReference>
<evidence type="ECO:0000256" key="6">
    <source>
        <dbReference type="RuleBase" id="RU361206"/>
    </source>
</evidence>
<reference evidence="7 8" key="1">
    <citation type="submission" date="2024-11" db="EMBL/GenBank/DDBJ databases">
        <title>Chromosome-level genome assembly of the freshwater bivalve Anodonta woodiana.</title>
        <authorList>
            <person name="Chen X."/>
        </authorList>
    </citation>
    <scope>NUCLEOTIDE SEQUENCE [LARGE SCALE GENOMIC DNA]</scope>
    <source>
        <strain evidence="7">MN2024</strain>
        <tissue evidence="7">Gills</tissue>
    </source>
</reference>
<dbReference type="EMBL" id="JBJQND010000005">
    <property type="protein sequence ID" value="KAL3876141.1"/>
    <property type="molecule type" value="Genomic_DNA"/>
</dbReference>
<protein>
    <recommendedName>
        <fullName evidence="6">Golgi apparatus membrane protein TVP23 homolog</fullName>
    </recommendedName>
</protein>
<comment type="similarity">
    <text evidence="2 6">Belongs to the TVP23 family.</text>
</comment>
<proteinExistence type="inferred from homology"/>
<feature type="transmembrane region" description="Helical" evidence="6">
    <location>
        <begin position="50"/>
        <end position="79"/>
    </location>
</feature>
<dbReference type="PANTHER" id="PTHR13019">
    <property type="entry name" value="GOLGI APPARATUS MEMBRANE PROTEIN TVP23"/>
    <property type="match status" value="1"/>
</dbReference>
<dbReference type="AlphaFoldDB" id="A0ABD3WQ95"/>
<comment type="caution">
    <text evidence="7">The sequence shown here is derived from an EMBL/GenBank/DDBJ whole genome shotgun (WGS) entry which is preliminary data.</text>
</comment>
<feature type="transmembrane region" description="Helical" evidence="6">
    <location>
        <begin position="126"/>
        <end position="149"/>
    </location>
</feature>
<comment type="subcellular location">
    <subcellularLocation>
        <location evidence="1 6">Membrane</location>
        <topology evidence="1 6">Multi-pass membrane protein</topology>
    </subcellularLocation>
</comment>
<evidence type="ECO:0000256" key="2">
    <source>
        <dbReference type="ARBA" id="ARBA00005467"/>
    </source>
</evidence>
<keyword evidence="3 6" id="KW-0812">Transmembrane</keyword>
<accession>A0ABD3WQ95</accession>
<evidence type="ECO:0000256" key="3">
    <source>
        <dbReference type="ARBA" id="ARBA00022692"/>
    </source>
</evidence>
<dbReference type="PANTHER" id="PTHR13019:SF25">
    <property type="entry name" value="GOLGI APPARATUS MEMBRANE PROTEIN TVP23 HOMOLOG"/>
    <property type="match status" value="1"/>
</dbReference>
<evidence type="ECO:0000313" key="7">
    <source>
        <dbReference type="EMBL" id="KAL3876141.1"/>
    </source>
</evidence>
<organism evidence="7 8">
    <name type="scientific">Sinanodonta woodiana</name>
    <name type="common">Chinese pond mussel</name>
    <name type="synonym">Anodonta woodiana</name>
    <dbReference type="NCBI Taxonomy" id="1069815"/>
    <lineage>
        <taxon>Eukaryota</taxon>
        <taxon>Metazoa</taxon>
        <taxon>Spiralia</taxon>
        <taxon>Lophotrochozoa</taxon>
        <taxon>Mollusca</taxon>
        <taxon>Bivalvia</taxon>
        <taxon>Autobranchia</taxon>
        <taxon>Heteroconchia</taxon>
        <taxon>Palaeoheterodonta</taxon>
        <taxon>Unionida</taxon>
        <taxon>Unionoidea</taxon>
        <taxon>Unionidae</taxon>
        <taxon>Unioninae</taxon>
        <taxon>Sinanodonta</taxon>
    </lineage>
</organism>
<keyword evidence="8" id="KW-1185">Reference proteome</keyword>
<keyword evidence="5 6" id="KW-0472">Membrane</keyword>
<dbReference type="GO" id="GO:0016020">
    <property type="term" value="C:membrane"/>
    <property type="evidence" value="ECO:0007669"/>
    <property type="project" value="UniProtKB-SubCell"/>
</dbReference>
<sequence>MRTSFSCSSIEQKIVKCIKTEVNHKRHCFSIILKHPVAVFFHTVFRTGALVAFFFCGWFSSSFITNFVIIIILLCMDFWTVKNVSGRLLVGLRWWNYVDEDGKSHWVFESRKRGSQHKVTAVESRIFWLSLVAFEVIWIILFFGALVIFSLKWSMVIIVAAAMNGANLYGYIRCKWGSRNKLKSAATNFFSAQLLKSVSNIFAGIVHMICMEIEEQALFESAAL</sequence>
<feature type="transmembrane region" description="Helical" evidence="6">
    <location>
        <begin position="155"/>
        <end position="172"/>
    </location>
</feature>
<evidence type="ECO:0000256" key="5">
    <source>
        <dbReference type="ARBA" id="ARBA00023136"/>
    </source>
</evidence>